<accession>A0A4R6ILN2</accession>
<keyword evidence="2" id="KW-1185">Reference proteome</keyword>
<evidence type="ECO:0000313" key="1">
    <source>
        <dbReference type="EMBL" id="TDO22971.1"/>
    </source>
</evidence>
<sequence length="160" mass="18437">MYAVVRTLIFFYLLLFSITTYAQAARLEQEKFINLLNRNFKTKLLPDSDALYTLNIQIALDNNSRAVITSSDAVLFDKIGIIPFLQNYNYKLLMGEVRPLKFILPIGIIVASSKYGPKSIDLHIADKLSNLFYHEKPEDDNIRIVYLNSVILFADKKVYH</sequence>
<dbReference type="Proteomes" id="UP000295499">
    <property type="component" value="Unassembled WGS sequence"/>
</dbReference>
<dbReference type="AlphaFoldDB" id="A0A4R6ILN2"/>
<dbReference type="EMBL" id="SNWM01000002">
    <property type="protein sequence ID" value="TDO22971.1"/>
    <property type="molecule type" value="Genomic_DNA"/>
</dbReference>
<protein>
    <submittedName>
        <fullName evidence="1">Uncharacterized protein</fullName>
    </submittedName>
</protein>
<gene>
    <name evidence="1" type="ORF">CLV32_1956</name>
</gene>
<reference evidence="1 2" key="1">
    <citation type="submission" date="2019-03" db="EMBL/GenBank/DDBJ databases">
        <title>Genomic Encyclopedia of Archaeal and Bacterial Type Strains, Phase II (KMG-II): from individual species to whole genera.</title>
        <authorList>
            <person name="Goeker M."/>
        </authorList>
    </citation>
    <scope>NUCLEOTIDE SEQUENCE [LARGE SCALE GENOMIC DNA]</scope>
    <source>
        <strain evidence="1 2">DSM 19034</strain>
    </source>
</reference>
<comment type="caution">
    <text evidence="1">The sequence shown here is derived from an EMBL/GenBank/DDBJ whole genome shotgun (WGS) entry which is preliminary data.</text>
</comment>
<name>A0A4R6ILN2_9SPHI</name>
<proteinExistence type="predicted"/>
<evidence type="ECO:0000313" key="2">
    <source>
        <dbReference type="Proteomes" id="UP000295499"/>
    </source>
</evidence>
<organism evidence="1 2">
    <name type="scientific">Pedobacter duraquae</name>
    <dbReference type="NCBI Taxonomy" id="425511"/>
    <lineage>
        <taxon>Bacteria</taxon>
        <taxon>Pseudomonadati</taxon>
        <taxon>Bacteroidota</taxon>
        <taxon>Sphingobacteriia</taxon>
        <taxon>Sphingobacteriales</taxon>
        <taxon>Sphingobacteriaceae</taxon>
        <taxon>Pedobacter</taxon>
    </lineage>
</organism>